<protein>
    <submittedName>
        <fullName evidence="1">Uncharacterized protein</fullName>
    </submittedName>
</protein>
<organism evidence="1 2">
    <name type="scientific">Xanthomonas oryzae pv. leersiae</name>
    <dbReference type="NCBI Taxonomy" id="3112258"/>
    <lineage>
        <taxon>Bacteria</taxon>
        <taxon>Pseudomonadati</taxon>
        <taxon>Pseudomonadota</taxon>
        <taxon>Gammaproteobacteria</taxon>
        <taxon>Lysobacterales</taxon>
        <taxon>Lysobacteraceae</taxon>
        <taxon>Xanthomonas</taxon>
    </lineage>
</organism>
<proteinExistence type="predicted"/>
<sequence>MDIFSQGRRIAKALSTVTLLLGVAACAEPSDAHQEKAMKEPTSADVRREQDRVAALVDAAAPERSAPMMTWDGYPALQPGAEHTPEQLLKQIEALAQALHVQADSAPANVERLLGIALPPDAKHERRGVTGKVGQGTYEWAVWKGAPKLPGHRVELTLTPDACLDYDTLKKQMEANGFQVYVPTFGDDQRITFHKIVSPSLGLYIAVTPDKRDAPTCVTVVVFEMERSDA</sequence>
<evidence type="ECO:0000313" key="1">
    <source>
        <dbReference type="EMBL" id="WIX07562.1"/>
    </source>
</evidence>
<dbReference type="RefSeq" id="WP_285957119.1">
    <property type="nucleotide sequence ID" value="NZ_CP127225.1"/>
</dbReference>
<evidence type="ECO:0000313" key="2">
    <source>
        <dbReference type="Proteomes" id="UP001228059"/>
    </source>
</evidence>
<dbReference type="AlphaFoldDB" id="A0AAJ6KLR6"/>
<reference evidence="1 2" key="1">
    <citation type="submission" date="2023-05" db="EMBL/GenBank/DDBJ databases">
        <title>Complete Genome Resource of Xanthomonas oryzae pv. leersiae Strain YNJC Isolated From Plateau Japonica Rice in Southwest China.</title>
        <authorList>
            <person name="Aa X."/>
            <person name="Mei L."/>
            <person name="Liu P."/>
            <person name="Yang Y."/>
            <person name="Tang C."/>
            <person name="Zhang F."/>
            <person name="Dong C."/>
            <person name="Wang B."/>
            <person name="Chen X."/>
            <person name="Dai L."/>
        </authorList>
    </citation>
    <scope>NUCLEOTIDE SEQUENCE [LARGE SCALE GENOMIC DNA]</scope>
    <source>
        <strain evidence="1 2">YNJC</strain>
    </source>
</reference>
<dbReference type="EMBL" id="CP127225">
    <property type="protein sequence ID" value="WIX07562.1"/>
    <property type="molecule type" value="Genomic_DNA"/>
</dbReference>
<name>A0AAJ6KLR6_9XANT</name>
<accession>A0AAJ6KLR6</accession>
<dbReference type="Proteomes" id="UP001228059">
    <property type="component" value="Chromosome"/>
</dbReference>
<gene>
    <name evidence="1" type="ORF">QN060_05715</name>
</gene>